<evidence type="ECO:0000313" key="9">
    <source>
        <dbReference type="EMBL" id="CAE0708839.1"/>
    </source>
</evidence>
<dbReference type="Gene3D" id="3.40.50.300">
    <property type="entry name" value="P-loop containing nucleotide triphosphate hydrolases"/>
    <property type="match status" value="1"/>
</dbReference>
<dbReference type="AlphaFoldDB" id="A0A7S4AA67"/>
<name>A0A7S4AA67_9STRA</name>
<evidence type="ECO:0000256" key="7">
    <source>
        <dbReference type="SAM" id="Phobius"/>
    </source>
</evidence>
<proteinExistence type="inferred from homology"/>
<feature type="region of interest" description="Disordered" evidence="6">
    <location>
        <begin position="1"/>
        <end position="86"/>
    </location>
</feature>
<feature type="compositionally biased region" description="Low complexity" evidence="6">
    <location>
        <begin position="29"/>
        <end position="40"/>
    </location>
</feature>
<dbReference type="PANTHER" id="PTHR10751">
    <property type="entry name" value="GUANYLATE BINDING PROTEIN"/>
    <property type="match status" value="1"/>
</dbReference>
<evidence type="ECO:0000256" key="6">
    <source>
        <dbReference type="SAM" id="MobiDB-lite"/>
    </source>
</evidence>
<dbReference type="GO" id="GO:0003924">
    <property type="term" value="F:GTPase activity"/>
    <property type="evidence" value="ECO:0007669"/>
    <property type="project" value="InterPro"/>
</dbReference>
<keyword evidence="7" id="KW-0472">Membrane</keyword>
<keyword evidence="7" id="KW-0812">Transmembrane</keyword>
<sequence length="608" mass="68242">MATEKDDVVLVEHADVNEDKDEASKKKPTTTTTNTPVATVSDDEDNGNDDNNVNTKREPEEKGDDKSNDDTKSETTNANADKPGPVQIVSVGTEEDKFAFEFHEEQLNSVMRKIPPGWKVAVVSVVGAFRTGKSFLLTWFLAYLKELKNNGSTGELIEGDKKWFEKIESIENDAFHWRGGSERNTTGIWMWDHPHFVKKGDESLAILIVDSQGMFDNETTMSLTASIFGLSTLLSSYQIYNVDKRIQEDNLQQLALFSEYARLVVQGTDGASVKKEGAGDMKPFQTMEFLVRDWQHFEDEEDYDQMEQEMNEYMDKVISEREAKDLQETREQILACFEKTTCFGLSHPGMAVIKKNFKGEVSKMDDTFLNLLDRYCRRVFSVENLKPKVIQGREVTAAELGSFIKAYAEMFASGASFPEAATMLEATAAANNSNAVNLAVSMYKDPMDRISGPACSNYIKTKELEEDHRRLLTKALREFDSIATFGSKKLIEEARRSVVDKLDKEFEVYSSLNEGRNPLAGLETYIVPITIATVSYILRGIADLTCSNVSQTCRNTSELLSHIYAVVVMFMLIILATKAQQVKEFLTRMKGALQLVANSGGDTKLKKD</sequence>
<keyword evidence="1" id="KW-0547">Nucleotide-binding</keyword>
<comment type="similarity">
    <text evidence="4">Belongs to the TRAFAC class dynamin-like GTPase superfamily. GB1/RHD3 GTPase family.</text>
</comment>
<evidence type="ECO:0000256" key="4">
    <source>
        <dbReference type="PROSITE-ProRule" id="PRU01052"/>
    </source>
</evidence>
<evidence type="ECO:0000259" key="8">
    <source>
        <dbReference type="PROSITE" id="PS51715"/>
    </source>
</evidence>
<dbReference type="SUPFAM" id="SSF48340">
    <property type="entry name" value="Interferon-induced guanylate-binding protein 1 (GBP1), C-terminal domain"/>
    <property type="match status" value="1"/>
</dbReference>
<keyword evidence="3" id="KW-0342">GTP-binding</keyword>
<evidence type="ECO:0000256" key="3">
    <source>
        <dbReference type="ARBA" id="ARBA00023134"/>
    </source>
</evidence>
<feature type="domain" description="GB1/RHD3-type G" evidence="8">
    <location>
        <begin position="117"/>
        <end position="384"/>
    </location>
</feature>
<feature type="compositionally biased region" description="Basic and acidic residues" evidence="6">
    <location>
        <begin position="1"/>
        <end position="25"/>
    </location>
</feature>
<dbReference type="GO" id="GO:0005525">
    <property type="term" value="F:GTP binding"/>
    <property type="evidence" value="ECO:0007669"/>
    <property type="project" value="UniProtKB-KW"/>
</dbReference>
<evidence type="ECO:0000256" key="5">
    <source>
        <dbReference type="SAM" id="Coils"/>
    </source>
</evidence>
<protein>
    <recommendedName>
        <fullName evidence="8">GB1/RHD3-type G domain-containing protein</fullName>
    </recommendedName>
</protein>
<evidence type="ECO:0000256" key="1">
    <source>
        <dbReference type="ARBA" id="ARBA00022741"/>
    </source>
</evidence>
<reference evidence="9" key="1">
    <citation type="submission" date="2021-01" db="EMBL/GenBank/DDBJ databases">
        <authorList>
            <person name="Corre E."/>
            <person name="Pelletier E."/>
            <person name="Niang G."/>
            <person name="Scheremetjew M."/>
            <person name="Finn R."/>
            <person name="Kale V."/>
            <person name="Holt S."/>
            <person name="Cochrane G."/>
            <person name="Meng A."/>
            <person name="Brown T."/>
            <person name="Cohen L."/>
        </authorList>
    </citation>
    <scope>NUCLEOTIDE SEQUENCE</scope>
    <source>
        <strain evidence="9">10249 10 AB</strain>
    </source>
</reference>
<dbReference type="PROSITE" id="PS51715">
    <property type="entry name" value="G_GB1_RHD3"/>
    <property type="match status" value="1"/>
</dbReference>
<dbReference type="Pfam" id="PF02263">
    <property type="entry name" value="GBP"/>
    <property type="match status" value="1"/>
</dbReference>
<feature type="transmembrane region" description="Helical" evidence="7">
    <location>
        <begin position="559"/>
        <end position="579"/>
    </location>
</feature>
<keyword evidence="5" id="KW-0175">Coiled coil</keyword>
<keyword evidence="2" id="KW-0378">Hydrolase</keyword>
<dbReference type="SUPFAM" id="SSF52540">
    <property type="entry name" value="P-loop containing nucleoside triphosphate hydrolases"/>
    <property type="match status" value="1"/>
</dbReference>
<dbReference type="Gene3D" id="1.20.58.420">
    <property type="entry name" value="AHSP"/>
    <property type="match status" value="1"/>
</dbReference>
<gene>
    <name evidence="9" type="ORF">PAUS00366_LOCUS1559</name>
</gene>
<feature type="compositionally biased region" description="Basic and acidic residues" evidence="6">
    <location>
        <begin position="55"/>
        <end position="73"/>
    </location>
</feature>
<accession>A0A7S4AA67</accession>
<keyword evidence="7" id="KW-1133">Transmembrane helix</keyword>
<organism evidence="9">
    <name type="scientific">Pseudo-nitzschia australis</name>
    <dbReference type="NCBI Taxonomy" id="44445"/>
    <lineage>
        <taxon>Eukaryota</taxon>
        <taxon>Sar</taxon>
        <taxon>Stramenopiles</taxon>
        <taxon>Ochrophyta</taxon>
        <taxon>Bacillariophyta</taxon>
        <taxon>Bacillariophyceae</taxon>
        <taxon>Bacillariophycidae</taxon>
        <taxon>Bacillariales</taxon>
        <taxon>Bacillariaceae</taxon>
        <taxon>Pseudo-nitzschia</taxon>
    </lineage>
</organism>
<dbReference type="InterPro" id="IPR036543">
    <property type="entry name" value="Guanylate-bd_C_sf"/>
</dbReference>
<dbReference type="InterPro" id="IPR030386">
    <property type="entry name" value="G_GB1_RHD3_dom"/>
</dbReference>
<feature type="coiled-coil region" evidence="5">
    <location>
        <begin position="296"/>
        <end position="323"/>
    </location>
</feature>
<dbReference type="EMBL" id="HBIX01002111">
    <property type="protein sequence ID" value="CAE0708839.1"/>
    <property type="molecule type" value="Transcribed_RNA"/>
</dbReference>
<evidence type="ECO:0000256" key="2">
    <source>
        <dbReference type="ARBA" id="ARBA00022801"/>
    </source>
</evidence>
<dbReference type="InterPro" id="IPR015894">
    <property type="entry name" value="Guanylate-bd_N"/>
</dbReference>
<dbReference type="InterPro" id="IPR027417">
    <property type="entry name" value="P-loop_NTPase"/>
</dbReference>